<evidence type="ECO:0000313" key="2">
    <source>
        <dbReference type="EMBL" id="KAK0622903.1"/>
    </source>
</evidence>
<keyword evidence="3" id="KW-1185">Reference proteome</keyword>
<evidence type="ECO:0000313" key="3">
    <source>
        <dbReference type="Proteomes" id="UP001175000"/>
    </source>
</evidence>
<sequence length="143" mass="16076">MRAVWLVLRTFLPHGIGALLVWYIFWLLSTVWALFCLVSCSVYWGFGFRRAGRWAVKTVNWLASAGRAYRSVLGTVGRSNTKGAVGRWAVVYQARRKAGGGHGGRALSLSLHPGGLGWRQNNQQPKRLRSRITDYTQTIIPFL</sequence>
<keyword evidence="1" id="KW-1133">Transmembrane helix</keyword>
<dbReference type="AlphaFoldDB" id="A0AA39WWG2"/>
<keyword evidence="1" id="KW-0472">Membrane</keyword>
<dbReference type="EMBL" id="JAULSU010000003">
    <property type="protein sequence ID" value="KAK0622903.1"/>
    <property type="molecule type" value="Genomic_DNA"/>
</dbReference>
<dbReference type="Proteomes" id="UP001175000">
    <property type="component" value="Unassembled WGS sequence"/>
</dbReference>
<name>A0AA39WWG2_9PEZI</name>
<keyword evidence="1" id="KW-0812">Transmembrane</keyword>
<accession>A0AA39WWG2</accession>
<organism evidence="2 3">
    <name type="scientific">Immersiella caudata</name>
    <dbReference type="NCBI Taxonomy" id="314043"/>
    <lineage>
        <taxon>Eukaryota</taxon>
        <taxon>Fungi</taxon>
        <taxon>Dikarya</taxon>
        <taxon>Ascomycota</taxon>
        <taxon>Pezizomycotina</taxon>
        <taxon>Sordariomycetes</taxon>
        <taxon>Sordariomycetidae</taxon>
        <taxon>Sordariales</taxon>
        <taxon>Lasiosphaeriaceae</taxon>
        <taxon>Immersiella</taxon>
    </lineage>
</organism>
<evidence type="ECO:0000256" key="1">
    <source>
        <dbReference type="SAM" id="Phobius"/>
    </source>
</evidence>
<feature type="transmembrane region" description="Helical" evidence="1">
    <location>
        <begin position="20"/>
        <end position="44"/>
    </location>
</feature>
<proteinExistence type="predicted"/>
<protein>
    <submittedName>
        <fullName evidence="2">Uncharacterized protein</fullName>
    </submittedName>
</protein>
<comment type="caution">
    <text evidence="2">The sequence shown here is derived from an EMBL/GenBank/DDBJ whole genome shotgun (WGS) entry which is preliminary data.</text>
</comment>
<reference evidence="2" key="1">
    <citation type="submission" date="2023-06" db="EMBL/GenBank/DDBJ databases">
        <title>Genome-scale phylogeny and comparative genomics of the fungal order Sordariales.</title>
        <authorList>
            <consortium name="Lawrence Berkeley National Laboratory"/>
            <person name="Hensen N."/>
            <person name="Bonometti L."/>
            <person name="Westerberg I."/>
            <person name="Brannstrom I.O."/>
            <person name="Guillou S."/>
            <person name="Cros-Aarteil S."/>
            <person name="Calhoun S."/>
            <person name="Haridas S."/>
            <person name="Kuo A."/>
            <person name="Mondo S."/>
            <person name="Pangilinan J."/>
            <person name="Riley R."/>
            <person name="Labutti K."/>
            <person name="Andreopoulos B."/>
            <person name="Lipzen A."/>
            <person name="Chen C."/>
            <person name="Yanf M."/>
            <person name="Daum C."/>
            <person name="Ng V."/>
            <person name="Clum A."/>
            <person name="Steindorff A."/>
            <person name="Ohm R."/>
            <person name="Martin F."/>
            <person name="Silar P."/>
            <person name="Natvig D."/>
            <person name="Lalanne C."/>
            <person name="Gautier V."/>
            <person name="Ament-Velasquez S.L."/>
            <person name="Kruys A."/>
            <person name="Hutchinson M.I."/>
            <person name="Powell A.J."/>
            <person name="Barry K."/>
            <person name="Miller A.N."/>
            <person name="Grigoriev I.V."/>
            <person name="Debuchy R."/>
            <person name="Gladieux P."/>
            <person name="Thoren M.H."/>
            <person name="Johannesson H."/>
        </authorList>
    </citation>
    <scope>NUCLEOTIDE SEQUENCE</scope>
    <source>
        <strain evidence="2">CBS 606.72</strain>
    </source>
</reference>
<gene>
    <name evidence="2" type="ORF">B0T14DRAFT_156380</name>
</gene>